<proteinExistence type="inferred from homology"/>
<protein>
    <recommendedName>
        <fullName evidence="5">PdxS/SNZ N-terminal domain-containing protein</fullName>
    </recommendedName>
</protein>
<gene>
    <name evidence="3" type="ORF">DVH24_010092</name>
</gene>
<accession>A0A498JS62</accession>
<dbReference type="InterPro" id="IPR001852">
    <property type="entry name" value="PdxS/SNZ"/>
</dbReference>
<evidence type="ECO:0000313" key="3">
    <source>
        <dbReference type="EMBL" id="RXH97767.1"/>
    </source>
</evidence>
<evidence type="ECO:0008006" key="5">
    <source>
        <dbReference type="Google" id="ProtNLM"/>
    </source>
</evidence>
<keyword evidence="4" id="KW-1185">Reference proteome</keyword>
<dbReference type="AlphaFoldDB" id="A0A498JS62"/>
<feature type="region of interest" description="Disordered" evidence="2">
    <location>
        <begin position="31"/>
        <end position="53"/>
    </location>
</feature>
<reference evidence="3 4" key="1">
    <citation type="submission" date="2018-10" db="EMBL/GenBank/DDBJ databases">
        <title>A high-quality apple genome assembly.</title>
        <authorList>
            <person name="Hu J."/>
        </authorList>
    </citation>
    <scope>NUCLEOTIDE SEQUENCE [LARGE SCALE GENOMIC DNA]</scope>
    <source>
        <strain evidence="4">cv. HFTH1</strain>
        <tissue evidence="3">Young leaf</tissue>
    </source>
</reference>
<organism evidence="3 4">
    <name type="scientific">Malus domestica</name>
    <name type="common">Apple</name>
    <name type="synonym">Pyrus malus</name>
    <dbReference type="NCBI Taxonomy" id="3750"/>
    <lineage>
        <taxon>Eukaryota</taxon>
        <taxon>Viridiplantae</taxon>
        <taxon>Streptophyta</taxon>
        <taxon>Embryophyta</taxon>
        <taxon>Tracheophyta</taxon>
        <taxon>Spermatophyta</taxon>
        <taxon>Magnoliopsida</taxon>
        <taxon>eudicotyledons</taxon>
        <taxon>Gunneridae</taxon>
        <taxon>Pentapetalae</taxon>
        <taxon>rosids</taxon>
        <taxon>fabids</taxon>
        <taxon>Rosales</taxon>
        <taxon>Rosaceae</taxon>
        <taxon>Amygdaloideae</taxon>
        <taxon>Maleae</taxon>
        <taxon>Malus</taxon>
    </lineage>
</organism>
<dbReference type="PROSITE" id="PS51129">
    <property type="entry name" value="PDXS_SNZ_2"/>
    <property type="match status" value="1"/>
</dbReference>
<evidence type="ECO:0000256" key="2">
    <source>
        <dbReference type="SAM" id="MobiDB-lite"/>
    </source>
</evidence>
<dbReference type="EMBL" id="RDQH01000331">
    <property type="protein sequence ID" value="RXH97767.1"/>
    <property type="molecule type" value="Genomic_DNA"/>
</dbReference>
<sequence length="72" mass="7840">MHYRDSDVLAEVSCGLGEAMVGLNLKDEKVERRGDGGREGGGGVVKEDSGSRLKPRQYLMEELTDKLTEDVG</sequence>
<evidence type="ECO:0000256" key="1">
    <source>
        <dbReference type="PROSITE-ProRule" id="PRU00481"/>
    </source>
</evidence>
<dbReference type="Proteomes" id="UP000290289">
    <property type="component" value="Chromosome 5"/>
</dbReference>
<dbReference type="GO" id="GO:0042823">
    <property type="term" value="P:pyridoxal phosphate biosynthetic process"/>
    <property type="evidence" value="ECO:0007669"/>
    <property type="project" value="InterPro"/>
</dbReference>
<dbReference type="STRING" id="3750.A0A498JS62"/>
<comment type="similarity">
    <text evidence="1">Belongs to the PdxS/SNZ family.</text>
</comment>
<comment type="caution">
    <text evidence="3">The sequence shown here is derived from an EMBL/GenBank/DDBJ whole genome shotgun (WGS) entry which is preliminary data.</text>
</comment>
<name>A0A498JS62_MALDO</name>
<evidence type="ECO:0000313" key="4">
    <source>
        <dbReference type="Proteomes" id="UP000290289"/>
    </source>
</evidence>